<dbReference type="PROSITE" id="PS50930">
    <property type="entry name" value="HTH_LYTTR"/>
    <property type="match status" value="1"/>
</dbReference>
<evidence type="ECO:0008006" key="8">
    <source>
        <dbReference type="Google" id="ProtNLM"/>
    </source>
</evidence>
<feature type="domain" description="HTH LytTR-type" evidence="3">
    <location>
        <begin position="131"/>
        <end position="226"/>
    </location>
</feature>
<evidence type="ECO:0000313" key="4">
    <source>
        <dbReference type="EMBL" id="EOH71959.1"/>
    </source>
</evidence>
<dbReference type="AlphaFoldDB" id="R2R7R7"/>
<proteinExistence type="predicted"/>
<evidence type="ECO:0000313" key="7">
    <source>
        <dbReference type="Proteomes" id="UP000014148"/>
    </source>
</evidence>
<evidence type="ECO:0000256" key="1">
    <source>
        <dbReference type="PROSITE-ProRule" id="PRU00169"/>
    </source>
</evidence>
<dbReference type="PANTHER" id="PTHR37299:SF1">
    <property type="entry name" value="STAGE 0 SPORULATION PROTEIN A HOMOLOG"/>
    <property type="match status" value="1"/>
</dbReference>
<keyword evidence="1" id="KW-0597">Phosphoprotein</keyword>
<keyword evidence="7" id="KW-1185">Reference proteome</keyword>
<dbReference type="InterPro" id="IPR011006">
    <property type="entry name" value="CheY-like_superfamily"/>
</dbReference>
<dbReference type="OrthoDB" id="9808614at2"/>
<dbReference type="Proteomes" id="UP000014148">
    <property type="component" value="Unassembled WGS sequence"/>
</dbReference>
<accession>R2R7R7</accession>
<organism evidence="4 6">
    <name type="scientific">Enterococcus malodoratus ATCC 43197</name>
    <dbReference type="NCBI Taxonomy" id="1158601"/>
    <lineage>
        <taxon>Bacteria</taxon>
        <taxon>Bacillati</taxon>
        <taxon>Bacillota</taxon>
        <taxon>Bacilli</taxon>
        <taxon>Lactobacillales</taxon>
        <taxon>Enterococcaceae</taxon>
        <taxon>Enterococcus</taxon>
    </lineage>
</organism>
<comment type="caution">
    <text evidence="4">The sequence shown here is derived from an EMBL/GenBank/DDBJ whole genome shotgun (WGS) entry which is preliminary data.</text>
</comment>
<dbReference type="Gene3D" id="2.40.50.1020">
    <property type="entry name" value="LytTr DNA-binding domain"/>
    <property type="match status" value="1"/>
</dbReference>
<dbReference type="SMART" id="SM00448">
    <property type="entry name" value="REC"/>
    <property type="match status" value="1"/>
</dbReference>
<dbReference type="SUPFAM" id="SSF52172">
    <property type="entry name" value="CheY-like"/>
    <property type="match status" value="1"/>
</dbReference>
<dbReference type="InterPro" id="IPR001789">
    <property type="entry name" value="Sig_transdc_resp-reg_receiver"/>
</dbReference>
<dbReference type="Pfam" id="PF00072">
    <property type="entry name" value="Response_reg"/>
    <property type="match status" value="1"/>
</dbReference>
<dbReference type="InterPro" id="IPR046947">
    <property type="entry name" value="LytR-like"/>
</dbReference>
<evidence type="ECO:0000259" key="2">
    <source>
        <dbReference type="PROSITE" id="PS50110"/>
    </source>
</evidence>
<dbReference type="eggNOG" id="COG3279">
    <property type="taxonomic scope" value="Bacteria"/>
</dbReference>
<dbReference type="EMBL" id="ASWA01000002">
    <property type="protein sequence ID" value="EOT70017.1"/>
    <property type="molecule type" value="Genomic_DNA"/>
</dbReference>
<dbReference type="InterPro" id="IPR007492">
    <property type="entry name" value="LytTR_DNA-bd_dom"/>
</dbReference>
<dbReference type="EMBL" id="AJAK01000031">
    <property type="protein sequence ID" value="EOH71959.1"/>
    <property type="molecule type" value="Genomic_DNA"/>
</dbReference>
<reference evidence="4 6" key="1">
    <citation type="submission" date="2013-02" db="EMBL/GenBank/DDBJ databases">
        <title>The Genome Sequence of Enterococcus malodoratus ATCC_43197.</title>
        <authorList>
            <consortium name="The Broad Institute Genome Sequencing Platform"/>
            <consortium name="The Broad Institute Genome Sequencing Center for Infectious Disease"/>
            <person name="Earl A.M."/>
            <person name="Gilmore M.S."/>
            <person name="Lebreton F."/>
            <person name="Walker B."/>
            <person name="Young S.K."/>
            <person name="Zeng Q."/>
            <person name="Gargeya S."/>
            <person name="Fitzgerald M."/>
            <person name="Haas B."/>
            <person name="Abouelleil A."/>
            <person name="Alvarado L."/>
            <person name="Arachchi H.M."/>
            <person name="Berlin A.M."/>
            <person name="Chapman S.B."/>
            <person name="Dewar J."/>
            <person name="Goldberg J."/>
            <person name="Griggs A."/>
            <person name="Gujja S."/>
            <person name="Hansen M."/>
            <person name="Howarth C."/>
            <person name="Imamovic A."/>
            <person name="Larimer J."/>
            <person name="McCowan C."/>
            <person name="Murphy C."/>
            <person name="Neiman D."/>
            <person name="Pearson M."/>
            <person name="Priest M."/>
            <person name="Roberts A."/>
            <person name="Saif S."/>
            <person name="Shea T."/>
            <person name="Sisk P."/>
            <person name="Sykes S."/>
            <person name="Wortman J."/>
            <person name="Nusbaum C."/>
            <person name="Birren B."/>
        </authorList>
    </citation>
    <scope>NUCLEOTIDE SEQUENCE [LARGE SCALE GENOMIC DNA]</scope>
    <source>
        <strain evidence="4 6">ATCC 43197</strain>
    </source>
</reference>
<dbReference type="RefSeq" id="WP_010743014.1">
    <property type="nucleotide sequence ID" value="NZ_KB946253.1"/>
</dbReference>
<dbReference type="Proteomes" id="UP000013783">
    <property type="component" value="Unassembled WGS sequence"/>
</dbReference>
<feature type="modified residue" description="4-aspartylphosphate" evidence="1">
    <location>
        <position position="57"/>
    </location>
</feature>
<name>R2R7R7_9ENTE</name>
<feature type="domain" description="Response regulatory" evidence="2">
    <location>
        <begin position="3"/>
        <end position="120"/>
    </location>
</feature>
<evidence type="ECO:0000313" key="6">
    <source>
        <dbReference type="Proteomes" id="UP000013783"/>
    </source>
</evidence>
<dbReference type="GO" id="GO:0000156">
    <property type="term" value="F:phosphorelay response regulator activity"/>
    <property type="evidence" value="ECO:0007669"/>
    <property type="project" value="InterPro"/>
</dbReference>
<dbReference type="PROSITE" id="PS50110">
    <property type="entry name" value="RESPONSE_REGULATORY"/>
    <property type="match status" value="1"/>
</dbReference>
<dbReference type="GO" id="GO:0003677">
    <property type="term" value="F:DNA binding"/>
    <property type="evidence" value="ECO:0007669"/>
    <property type="project" value="InterPro"/>
</dbReference>
<dbReference type="SMART" id="SM00850">
    <property type="entry name" value="LytTR"/>
    <property type="match status" value="1"/>
</dbReference>
<dbReference type="PATRIC" id="fig|1158601.3.peg.4211"/>
<evidence type="ECO:0000313" key="5">
    <source>
        <dbReference type="EMBL" id="EOT70017.1"/>
    </source>
</evidence>
<dbReference type="Gene3D" id="3.40.50.2300">
    <property type="match status" value="1"/>
</dbReference>
<sequence length="230" mass="26636">MLEVVCCDDEKEMRKALMRIIEPELQLQGIEYQLREFSSGEELLSSRLESIDLLFLDIEMKALDGIETAKQLRKINQHAVIIFVTAFADFVFQGYEVKALNYILKPYGEKKIVEVLHKALDELETAHPKYFVIEQKSGITRVALKEICYFTSDRRIVTIVTAKDPITFYGKLNDLVLPDHFLRIHNRYVVNLHYVDQVEAGSLTCNQEQLPISRKYRQSLMVSFAKNMLG</sequence>
<gene>
    <name evidence="5" type="ORF">I585_01496</name>
    <name evidence="4" type="ORF">UAI_04243</name>
</gene>
<dbReference type="Pfam" id="PF04397">
    <property type="entry name" value="LytTR"/>
    <property type="match status" value="1"/>
</dbReference>
<evidence type="ECO:0000259" key="3">
    <source>
        <dbReference type="PROSITE" id="PS50930"/>
    </source>
</evidence>
<dbReference type="STRING" id="71451.RV07_GL000013"/>
<protein>
    <recommendedName>
        <fullName evidence="8">Stage 0 sporulation protein A homolog</fullName>
    </recommendedName>
</protein>
<reference evidence="5 7" key="2">
    <citation type="submission" date="2013-03" db="EMBL/GenBank/DDBJ databases">
        <title>The Genome Sequence of Enterococcus malodoratus ATCC_43197 (PacBio/Illumina hybrid assembly).</title>
        <authorList>
            <consortium name="The Broad Institute Genomics Platform"/>
            <consortium name="The Broad Institute Genome Sequencing Center for Infectious Disease"/>
            <person name="Earl A."/>
            <person name="Russ C."/>
            <person name="Gilmore M."/>
            <person name="Surin D."/>
            <person name="Walker B."/>
            <person name="Young S."/>
            <person name="Zeng Q."/>
            <person name="Gargeya S."/>
            <person name="Fitzgerald M."/>
            <person name="Haas B."/>
            <person name="Abouelleil A."/>
            <person name="Allen A.W."/>
            <person name="Alvarado L."/>
            <person name="Arachchi H.M."/>
            <person name="Berlin A.M."/>
            <person name="Chapman S.B."/>
            <person name="Gainer-Dewar J."/>
            <person name="Goldberg J."/>
            <person name="Griggs A."/>
            <person name="Gujja S."/>
            <person name="Hansen M."/>
            <person name="Howarth C."/>
            <person name="Imamovic A."/>
            <person name="Ireland A."/>
            <person name="Larimer J."/>
            <person name="McCowan C."/>
            <person name="Murphy C."/>
            <person name="Pearson M."/>
            <person name="Poon T.W."/>
            <person name="Priest M."/>
            <person name="Roberts A."/>
            <person name="Saif S."/>
            <person name="Shea T."/>
            <person name="Sisk P."/>
            <person name="Sykes S."/>
            <person name="Wortman J."/>
            <person name="Nusbaum C."/>
            <person name="Birren B."/>
        </authorList>
    </citation>
    <scope>NUCLEOTIDE SEQUENCE [LARGE SCALE GENOMIC DNA]</scope>
    <source>
        <strain evidence="5 7">ATCC 43197</strain>
    </source>
</reference>
<dbReference type="PANTHER" id="PTHR37299">
    <property type="entry name" value="TRANSCRIPTIONAL REGULATOR-RELATED"/>
    <property type="match status" value="1"/>
</dbReference>